<organism evidence="8">
    <name type="scientific">Mucochytrium quahogii</name>
    <dbReference type="NCBI Taxonomy" id="96639"/>
    <lineage>
        <taxon>Eukaryota</taxon>
        <taxon>Sar</taxon>
        <taxon>Stramenopiles</taxon>
        <taxon>Bigyra</taxon>
        <taxon>Labyrinthulomycetes</taxon>
        <taxon>Thraustochytrida</taxon>
        <taxon>Thraustochytriidae</taxon>
        <taxon>Mucochytrium</taxon>
    </lineage>
</organism>
<dbReference type="InterPro" id="IPR052706">
    <property type="entry name" value="Membrane-Transporter-like"/>
</dbReference>
<name>A0A7S2RN74_9STRA</name>
<feature type="transmembrane region" description="Helical" evidence="6">
    <location>
        <begin position="520"/>
        <end position="539"/>
    </location>
</feature>
<reference evidence="8" key="1">
    <citation type="submission" date="2021-01" db="EMBL/GenBank/DDBJ databases">
        <authorList>
            <person name="Corre E."/>
            <person name="Pelletier E."/>
            <person name="Niang G."/>
            <person name="Scheremetjew M."/>
            <person name="Finn R."/>
            <person name="Kale V."/>
            <person name="Holt S."/>
            <person name="Cochrane G."/>
            <person name="Meng A."/>
            <person name="Brown T."/>
            <person name="Cohen L."/>
        </authorList>
    </citation>
    <scope>NUCLEOTIDE SEQUENCE</scope>
    <source>
        <strain evidence="8">NY070348D</strain>
    </source>
</reference>
<feature type="region of interest" description="Disordered" evidence="5">
    <location>
        <begin position="1"/>
        <end position="21"/>
    </location>
</feature>
<evidence type="ECO:0000256" key="3">
    <source>
        <dbReference type="ARBA" id="ARBA00022989"/>
    </source>
</evidence>
<feature type="transmembrane region" description="Helical" evidence="6">
    <location>
        <begin position="158"/>
        <end position="180"/>
    </location>
</feature>
<protein>
    <recommendedName>
        <fullName evidence="7">Cyclic nucleotide-binding domain-containing protein</fullName>
    </recommendedName>
</protein>
<dbReference type="InterPro" id="IPR000595">
    <property type="entry name" value="cNMP-bd_dom"/>
</dbReference>
<accession>A0A7S2RN74</accession>
<dbReference type="InterPro" id="IPR014710">
    <property type="entry name" value="RmlC-like_jellyroll"/>
</dbReference>
<dbReference type="Gene3D" id="2.60.120.10">
    <property type="entry name" value="Jelly Rolls"/>
    <property type="match status" value="1"/>
</dbReference>
<feature type="transmembrane region" description="Helical" evidence="6">
    <location>
        <begin position="422"/>
        <end position="442"/>
    </location>
</feature>
<evidence type="ECO:0000259" key="7">
    <source>
        <dbReference type="PROSITE" id="PS50042"/>
    </source>
</evidence>
<dbReference type="PANTHER" id="PTHR43310:SF2">
    <property type="entry name" value="SLC26A_SULP TRANSPORTER DOMAIN-CONTAINING PROTEIN"/>
    <property type="match status" value="1"/>
</dbReference>
<dbReference type="InterPro" id="IPR002645">
    <property type="entry name" value="STAS_dom"/>
</dbReference>
<evidence type="ECO:0000313" key="8">
    <source>
        <dbReference type="EMBL" id="CAD9675954.1"/>
    </source>
</evidence>
<feature type="domain" description="Cyclic nucleotide-binding" evidence="7">
    <location>
        <begin position="755"/>
        <end position="859"/>
    </location>
</feature>
<evidence type="ECO:0000256" key="1">
    <source>
        <dbReference type="ARBA" id="ARBA00004141"/>
    </source>
</evidence>
<dbReference type="Gene3D" id="3.30.750.24">
    <property type="entry name" value="STAS domain"/>
    <property type="match status" value="1"/>
</dbReference>
<dbReference type="Pfam" id="PF00916">
    <property type="entry name" value="Sulfate_transp"/>
    <property type="match status" value="1"/>
</dbReference>
<sequence length="864" mass="95236">MAQSLLYNSPSVSTMRSRRGSLTSLRGEMSVPYSGTPYAGFNSANNKRAAKVEEEGDGGLVKGLMFGLINGGVLIPSMVGFTSIIYKDPFFTDDKHNYLPLGIKLVFLSSAIHQLCFLLFSNLKFAIGQVQDAGLIFLSTMAVIIVDNMEHTDDPSKVMTTTVVSLAVCTAVLGLLLVVIGKLKLARLVQYLPLPVVGGYLAYIGFFCGLSGMRLTTGQTVGKATDLVNVMNVDSLILMLPALFSTATLVAIRKKCTNPYLFPLCLILMPVIFFSILEISGISMQEARDDGWVCKETPTPAVADVLHLFDLNKVVWSAAFPDILPTFFAMFAVVAFGATLDVAAIQFELGKPLDYDSELTTVGYSNIISGCLGGYTGSYNFSKTIFALRNGVRSKWNGIVVCVVEFAVFFAPIDLLSMLPRFLFGSVLLFVAVDLMFEWLYLSFFSLPKSEFSILWLTFIFINIWGLQRGMILGFVFSALLFIYNYSSTSNVTLIQNPRSLAVRSKADRRVLETEGGARVVALSLSGYFFFGTVISTIIKVQKHVIVEQDESPSVETQEPGEAVDELRLAFLDNAVSGGDVDQEEANQLTPPARSKKLCHLHESESGPTACKNVEKTQYVVLDMSRASGIDATCARACFFTILQNLNRHNIQLVFAGLTPKIEQTLRANDVLSPEPESDSNEENNSVASTPGELELEFESASMSGSDTITEEKLYAIHFPSIEHALEWCEEELLALTDQTESALDHHTFFDTEKLQMIKERYFEKVHVNPGDVLFTRGDKANKVYVLEAGRIDRKDTSRGYSDGSLVGLDDFCVDGSYHYTAVADRHCKLSVLPIETFEKMKQENPALAMYLYQAFFKAAVVSN</sequence>
<feature type="transmembrane region" description="Helical" evidence="6">
    <location>
        <begin position="396"/>
        <end position="416"/>
    </location>
</feature>
<dbReference type="PANTHER" id="PTHR43310">
    <property type="entry name" value="SULFATE TRANSPORTER YBAR-RELATED"/>
    <property type="match status" value="1"/>
</dbReference>
<dbReference type="SUPFAM" id="SSF51206">
    <property type="entry name" value="cAMP-binding domain-like"/>
    <property type="match status" value="1"/>
</dbReference>
<feature type="transmembrane region" description="Helical" evidence="6">
    <location>
        <begin position="64"/>
        <end position="86"/>
    </location>
</feature>
<feature type="transmembrane region" description="Helical" evidence="6">
    <location>
        <begin position="323"/>
        <end position="345"/>
    </location>
</feature>
<feature type="compositionally biased region" description="Polar residues" evidence="5">
    <location>
        <begin position="1"/>
        <end position="12"/>
    </location>
</feature>
<feature type="transmembrane region" description="Helical" evidence="6">
    <location>
        <begin position="454"/>
        <end position="484"/>
    </location>
</feature>
<evidence type="ECO:0000256" key="2">
    <source>
        <dbReference type="ARBA" id="ARBA00022692"/>
    </source>
</evidence>
<dbReference type="InterPro" id="IPR018490">
    <property type="entry name" value="cNMP-bd_dom_sf"/>
</dbReference>
<proteinExistence type="predicted"/>
<gene>
    <name evidence="8" type="ORF">QSP1433_LOCUS5269</name>
</gene>
<dbReference type="GO" id="GO:0016020">
    <property type="term" value="C:membrane"/>
    <property type="evidence" value="ECO:0007669"/>
    <property type="project" value="UniProtKB-SubCell"/>
</dbReference>
<dbReference type="InterPro" id="IPR011547">
    <property type="entry name" value="SLC26A/SulP_dom"/>
</dbReference>
<evidence type="ECO:0000256" key="6">
    <source>
        <dbReference type="SAM" id="Phobius"/>
    </source>
</evidence>
<keyword evidence="2 6" id="KW-0812">Transmembrane</keyword>
<dbReference type="AlphaFoldDB" id="A0A7S2RN74"/>
<feature type="transmembrane region" description="Helical" evidence="6">
    <location>
        <begin position="259"/>
        <end position="277"/>
    </location>
</feature>
<comment type="subcellular location">
    <subcellularLocation>
        <location evidence="1">Membrane</location>
        <topology evidence="1">Multi-pass membrane protein</topology>
    </subcellularLocation>
</comment>
<keyword evidence="4 6" id="KW-0472">Membrane</keyword>
<feature type="transmembrane region" description="Helical" evidence="6">
    <location>
        <begin position="233"/>
        <end position="252"/>
    </location>
</feature>
<feature type="transmembrane region" description="Helical" evidence="6">
    <location>
        <begin position="98"/>
        <end position="120"/>
    </location>
</feature>
<dbReference type="CDD" id="cd00038">
    <property type="entry name" value="CAP_ED"/>
    <property type="match status" value="1"/>
</dbReference>
<evidence type="ECO:0000256" key="4">
    <source>
        <dbReference type="ARBA" id="ARBA00023136"/>
    </source>
</evidence>
<dbReference type="EMBL" id="HBHK01008465">
    <property type="protein sequence ID" value="CAD9675954.1"/>
    <property type="molecule type" value="Transcribed_RNA"/>
</dbReference>
<dbReference type="Pfam" id="PF01740">
    <property type="entry name" value="STAS"/>
    <property type="match status" value="1"/>
</dbReference>
<dbReference type="CDD" id="cd07042">
    <property type="entry name" value="STAS_SulP_like_sulfate_transporter"/>
    <property type="match status" value="1"/>
</dbReference>
<dbReference type="PROSITE" id="PS50042">
    <property type="entry name" value="CNMP_BINDING_3"/>
    <property type="match status" value="1"/>
</dbReference>
<dbReference type="Pfam" id="PF00027">
    <property type="entry name" value="cNMP_binding"/>
    <property type="match status" value="1"/>
</dbReference>
<feature type="transmembrane region" description="Helical" evidence="6">
    <location>
        <begin position="192"/>
        <end position="213"/>
    </location>
</feature>
<dbReference type="InterPro" id="IPR036513">
    <property type="entry name" value="STAS_dom_sf"/>
</dbReference>
<keyword evidence="3 6" id="KW-1133">Transmembrane helix</keyword>
<evidence type="ECO:0000256" key="5">
    <source>
        <dbReference type="SAM" id="MobiDB-lite"/>
    </source>
</evidence>